<dbReference type="Gene3D" id="1.25.40.10">
    <property type="entry name" value="Tetratricopeptide repeat domain"/>
    <property type="match status" value="1"/>
</dbReference>
<dbReference type="SMART" id="SM00317">
    <property type="entry name" value="SET"/>
    <property type="match status" value="1"/>
</dbReference>
<reference evidence="3" key="1">
    <citation type="journal article" date="2023" name="Mol. Phylogenet. Evol.">
        <title>Genome-scale phylogeny and comparative genomics of the fungal order Sordariales.</title>
        <authorList>
            <person name="Hensen N."/>
            <person name="Bonometti L."/>
            <person name="Westerberg I."/>
            <person name="Brannstrom I.O."/>
            <person name="Guillou S."/>
            <person name="Cros-Aarteil S."/>
            <person name="Calhoun S."/>
            <person name="Haridas S."/>
            <person name="Kuo A."/>
            <person name="Mondo S."/>
            <person name="Pangilinan J."/>
            <person name="Riley R."/>
            <person name="LaButti K."/>
            <person name="Andreopoulos B."/>
            <person name="Lipzen A."/>
            <person name="Chen C."/>
            <person name="Yan M."/>
            <person name="Daum C."/>
            <person name="Ng V."/>
            <person name="Clum A."/>
            <person name="Steindorff A."/>
            <person name="Ohm R.A."/>
            <person name="Martin F."/>
            <person name="Silar P."/>
            <person name="Natvig D.O."/>
            <person name="Lalanne C."/>
            <person name="Gautier V."/>
            <person name="Ament-Velasquez S.L."/>
            <person name="Kruys A."/>
            <person name="Hutchinson M.I."/>
            <person name="Powell A.J."/>
            <person name="Barry K."/>
            <person name="Miller A.N."/>
            <person name="Grigoriev I.V."/>
            <person name="Debuchy R."/>
            <person name="Gladieux P."/>
            <person name="Hiltunen Thoren M."/>
            <person name="Johannesson H."/>
        </authorList>
    </citation>
    <scope>NUCLEOTIDE SEQUENCE</scope>
    <source>
        <strain evidence="3">PSN309</strain>
    </source>
</reference>
<dbReference type="AlphaFoldDB" id="A0AAN6WPM6"/>
<comment type="caution">
    <text evidence="3">The sequence shown here is derived from an EMBL/GenBank/DDBJ whole genome shotgun (WGS) entry which is preliminary data.</text>
</comment>
<name>A0AAN6WPM6_9PEZI</name>
<dbReference type="CDD" id="cd20071">
    <property type="entry name" value="SET_SMYD"/>
    <property type="match status" value="1"/>
</dbReference>
<feature type="domain" description="SET" evidence="2">
    <location>
        <begin position="120"/>
        <end position="271"/>
    </location>
</feature>
<reference evidence="3" key="2">
    <citation type="submission" date="2023-05" db="EMBL/GenBank/DDBJ databases">
        <authorList>
            <consortium name="Lawrence Berkeley National Laboratory"/>
            <person name="Steindorff A."/>
            <person name="Hensen N."/>
            <person name="Bonometti L."/>
            <person name="Westerberg I."/>
            <person name="Brannstrom I.O."/>
            <person name="Guillou S."/>
            <person name="Cros-Aarteil S."/>
            <person name="Calhoun S."/>
            <person name="Haridas S."/>
            <person name="Kuo A."/>
            <person name="Mondo S."/>
            <person name="Pangilinan J."/>
            <person name="Riley R."/>
            <person name="Labutti K."/>
            <person name="Andreopoulos B."/>
            <person name="Lipzen A."/>
            <person name="Chen C."/>
            <person name="Yanf M."/>
            <person name="Daum C."/>
            <person name="Ng V."/>
            <person name="Clum A."/>
            <person name="Ohm R."/>
            <person name="Martin F."/>
            <person name="Silar P."/>
            <person name="Natvig D."/>
            <person name="Lalanne C."/>
            <person name="Gautier V."/>
            <person name="Ament-Velasquez S.L."/>
            <person name="Kruys A."/>
            <person name="Hutchinson M.I."/>
            <person name="Powell A.J."/>
            <person name="Barry K."/>
            <person name="Miller A.N."/>
            <person name="Grigoriev I.V."/>
            <person name="Debuchy R."/>
            <person name="Gladieux P."/>
            <person name="Thoren M.H."/>
            <person name="Johannesson H."/>
        </authorList>
    </citation>
    <scope>NUCLEOTIDE SEQUENCE</scope>
    <source>
        <strain evidence="3">PSN309</strain>
    </source>
</reference>
<dbReference type="Pfam" id="PF00856">
    <property type="entry name" value="SET"/>
    <property type="match status" value="1"/>
</dbReference>
<feature type="chain" id="PRO_5043045618" description="SET domain-containing protein" evidence="1">
    <location>
        <begin position="25"/>
        <end position="416"/>
    </location>
</feature>
<protein>
    <recommendedName>
        <fullName evidence="2">SET domain-containing protein</fullName>
    </recommendedName>
</protein>
<dbReference type="InterPro" id="IPR001214">
    <property type="entry name" value="SET_dom"/>
</dbReference>
<dbReference type="Proteomes" id="UP001302126">
    <property type="component" value="Unassembled WGS sequence"/>
</dbReference>
<dbReference type="SUPFAM" id="SSF82199">
    <property type="entry name" value="SET domain"/>
    <property type="match status" value="1"/>
</dbReference>
<dbReference type="InterPro" id="IPR011990">
    <property type="entry name" value="TPR-like_helical_dom_sf"/>
</dbReference>
<dbReference type="PANTHER" id="PTHR47332:SF6">
    <property type="entry name" value="SET DOMAIN-CONTAINING PROTEIN"/>
    <property type="match status" value="1"/>
</dbReference>
<feature type="signal peptide" evidence="1">
    <location>
        <begin position="1"/>
        <end position="24"/>
    </location>
</feature>
<sequence length="416" mass="46388">MERLRKLCFYLAFMFSTITGSTLATPSTCPTDHPLQVPLSSPLHRDTSPWSHPPLCITDKTQPSFKYCVYASSTLNAGHGISFITRSNTEKDILPFLTTTCSPLTDLARRDLAPNTSSSAPYIIRNLPTKNHGRGVFARRHIQRGETFMISFPAVVIDQTLESDDASEHLSDADRFKLFKAAFEQLPVPERALSCAASWGEGNLHENIMRTNAFGVKIAGGRYSGLFPETALMNHDCAPNAVIRFSKTTLATEAVAIRDVEPGEELTISYIPIDLPIKERLSLLESHFNFQCTCKLCSAPPDKQRYSDLRRERIGSVRSLIKKVKETSNVDDLAAELFALVEEEGLQLKLKEYDNELWIVYYQLGDVDSAIKYAEAALKEAEELGGVQGGEDDEVQVAIRRNLGIMRRLQAQKAEL</sequence>
<evidence type="ECO:0000313" key="4">
    <source>
        <dbReference type="Proteomes" id="UP001302126"/>
    </source>
</evidence>
<evidence type="ECO:0000259" key="2">
    <source>
        <dbReference type="PROSITE" id="PS50280"/>
    </source>
</evidence>
<evidence type="ECO:0000256" key="1">
    <source>
        <dbReference type="SAM" id="SignalP"/>
    </source>
</evidence>
<dbReference type="PROSITE" id="PS50280">
    <property type="entry name" value="SET"/>
    <property type="match status" value="1"/>
</dbReference>
<dbReference type="InterPro" id="IPR053185">
    <property type="entry name" value="SET_domain_protein"/>
</dbReference>
<organism evidence="3 4">
    <name type="scientific">Podospora australis</name>
    <dbReference type="NCBI Taxonomy" id="1536484"/>
    <lineage>
        <taxon>Eukaryota</taxon>
        <taxon>Fungi</taxon>
        <taxon>Dikarya</taxon>
        <taxon>Ascomycota</taxon>
        <taxon>Pezizomycotina</taxon>
        <taxon>Sordariomycetes</taxon>
        <taxon>Sordariomycetidae</taxon>
        <taxon>Sordariales</taxon>
        <taxon>Podosporaceae</taxon>
        <taxon>Podospora</taxon>
    </lineage>
</organism>
<dbReference type="InterPro" id="IPR046341">
    <property type="entry name" value="SET_dom_sf"/>
</dbReference>
<keyword evidence="4" id="KW-1185">Reference proteome</keyword>
<keyword evidence="1" id="KW-0732">Signal</keyword>
<dbReference type="Gene3D" id="2.170.270.10">
    <property type="entry name" value="SET domain"/>
    <property type="match status" value="1"/>
</dbReference>
<dbReference type="PANTHER" id="PTHR47332">
    <property type="entry name" value="SET DOMAIN-CONTAINING PROTEIN 5"/>
    <property type="match status" value="1"/>
</dbReference>
<proteinExistence type="predicted"/>
<gene>
    <name evidence="3" type="ORF">QBC35DRAFT_28739</name>
</gene>
<accession>A0AAN6WPM6</accession>
<dbReference type="EMBL" id="MU864459">
    <property type="protein sequence ID" value="KAK4185176.1"/>
    <property type="molecule type" value="Genomic_DNA"/>
</dbReference>
<evidence type="ECO:0000313" key="3">
    <source>
        <dbReference type="EMBL" id="KAK4185176.1"/>
    </source>
</evidence>